<evidence type="ECO:0000313" key="3">
    <source>
        <dbReference type="Proteomes" id="UP001595848"/>
    </source>
</evidence>
<sequence>MFATPQEAESAFYEALRRADTALLLQVWADDEEIVCVHPGGLRLIGHDAVQESWQQILEKGPLDIRPARPLVLSSLMSSTHTLIEQLTFSTPEGRQTAHCYCTNVYQKGATGWRMVLHHASNAPSNAGMFDLQDVPGTLH</sequence>
<accession>A0ABV8NV03</accession>
<protein>
    <submittedName>
        <fullName evidence="2">YybH family protein</fullName>
    </submittedName>
</protein>
<comment type="caution">
    <text evidence="2">The sequence shown here is derived from an EMBL/GenBank/DDBJ whole genome shotgun (WGS) entry which is preliminary data.</text>
</comment>
<organism evidence="2 3">
    <name type="scientific">Candidimonas humi</name>
    <dbReference type="NCBI Taxonomy" id="683355"/>
    <lineage>
        <taxon>Bacteria</taxon>
        <taxon>Pseudomonadati</taxon>
        <taxon>Pseudomonadota</taxon>
        <taxon>Betaproteobacteria</taxon>
        <taxon>Burkholderiales</taxon>
        <taxon>Alcaligenaceae</taxon>
        <taxon>Candidimonas</taxon>
    </lineage>
</organism>
<dbReference type="InterPro" id="IPR037401">
    <property type="entry name" value="SnoaL-like"/>
</dbReference>
<dbReference type="EMBL" id="JBHSBV010000002">
    <property type="protein sequence ID" value="MFC4200741.1"/>
    <property type="molecule type" value="Genomic_DNA"/>
</dbReference>
<dbReference type="Pfam" id="PF13474">
    <property type="entry name" value="SnoaL_3"/>
    <property type="match status" value="1"/>
</dbReference>
<evidence type="ECO:0000259" key="1">
    <source>
        <dbReference type="Pfam" id="PF13474"/>
    </source>
</evidence>
<dbReference type="RefSeq" id="WP_217964030.1">
    <property type="nucleotide sequence ID" value="NZ_JAHTBN010000003.1"/>
</dbReference>
<evidence type="ECO:0000313" key="2">
    <source>
        <dbReference type="EMBL" id="MFC4200741.1"/>
    </source>
</evidence>
<gene>
    <name evidence="2" type="ORF">ACFOY1_07230</name>
</gene>
<dbReference type="Proteomes" id="UP001595848">
    <property type="component" value="Unassembled WGS sequence"/>
</dbReference>
<proteinExistence type="predicted"/>
<keyword evidence="3" id="KW-1185">Reference proteome</keyword>
<feature type="domain" description="SnoaL-like" evidence="1">
    <location>
        <begin position="10"/>
        <end position="121"/>
    </location>
</feature>
<dbReference type="PANTHER" id="PTHR34957">
    <property type="entry name" value="NUCLEAR TRANSPORT FACTOR 2 (NTF2) FAMILY PROTEIN"/>
    <property type="match status" value="1"/>
</dbReference>
<reference evidence="3" key="1">
    <citation type="journal article" date="2019" name="Int. J. Syst. Evol. Microbiol.">
        <title>The Global Catalogue of Microorganisms (GCM) 10K type strain sequencing project: providing services to taxonomists for standard genome sequencing and annotation.</title>
        <authorList>
            <consortium name="The Broad Institute Genomics Platform"/>
            <consortium name="The Broad Institute Genome Sequencing Center for Infectious Disease"/>
            <person name="Wu L."/>
            <person name="Ma J."/>
        </authorList>
    </citation>
    <scope>NUCLEOTIDE SEQUENCE [LARGE SCALE GENOMIC DNA]</scope>
    <source>
        <strain evidence="3">LMG 24813</strain>
    </source>
</reference>
<dbReference type="PANTHER" id="PTHR34957:SF1">
    <property type="entry name" value="NUCLEAR TRANSPORT FACTOR 2 (NTF2) FAMILY PROTEIN"/>
    <property type="match status" value="1"/>
</dbReference>
<name>A0ABV8NV03_9BURK</name>